<protein>
    <submittedName>
        <fullName evidence="1">Uncharacterized protein</fullName>
    </submittedName>
</protein>
<evidence type="ECO:0000313" key="2">
    <source>
        <dbReference type="Proteomes" id="UP000179251"/>
    </source>
</evidence>
<dbReference type="Proteomes" id="UP000179251">
    <property type="component" value="Unassembled WGS sequence"/>
</dbReference>
<evidence type="ECO:0000313" key="1">
    <source>
        <dbReference type="EMBL" id="OGF62922.1"/>
    </source>
</evidence>
<dbReference type="EMBL" id="MFHD01000010">
    <property type="protein sequence ID" value="OGF62922.1"/>
    <property type="molecule type" value="Genomic_DNA"/>
</dbReference>
<organism evidence="1 2">
    <name type="scientific">Candidatus Giovannonibacteria bacterium RIFCSPHIGHO2_01_FULL_45_23</name>
    <dbReference type="NCBI Taxonomy" id="1798325"/>
    <lineage>
        <taxon>Bacteria</taxon>
        <taxon>Candidatus Giovannoniibacteriota</taxon>
    </lineage>
</organism>
<reference evidence="1 2" key="1">
    <citation type="journal article" date="2016" name="Nat. Commun.">
        <title>Thousands of microbial genomes shed light on interconnected biogeochemical processes in an aquifer system.</title>
        <authorList>
            <person name="Anantharaman K."/>
            <person name="Brown C.T."/>
            <person name="Hug L.A."/>
            <person name="Sharon I."/>
            <person name="Castelle C.J."/>
            <person name="Probst A.J."/>
            <person name="Thomas B.C."/>
            <person name="Singh A."/>
            <person name="Wilkins M.J."/>
            <person name="Karaoz U."/>
            <person name="Brodie E.L."/>
            <person name="Williams K.H."/>
            <person name="Hubbard S.S."/>
            <person name="Banfield J.F."/>
        </authorList>
    </citation>
    <scope>NUCLEOTIDE SEQUENCE [LARGE SCALE GENOMIC DNA]</scope>
</reference>
<proteinExistence type="predicted"/>
<accession>A0A1F5VHL8</accession>
<comment type="caution">
    <text evidence="1">The sequence shown here is derived from an EMBL/GenBank/DDBJ whole genome shotgun (WGS) entry which is preliminary data.</text>
</comment>
<name>A0A1F5VHL8_9BACT</name>
<dbReference type="AlphaFoldDB" id="A0A1F5VHL8"/>
<sequence>MKKEPIDFQEFDVSVEDGVEAGVKRVHGRSILNKTKPNAVVYFDTVEDFDKAPDEPSVFDTIIDRLYSLKGEELRIVINGAVCSLLNAIDCLGRDAMEIFAKAWILDQLDERVDINPPGENDHWRWSKRFPRLSKLANANHDAFEIFRKAMAITNLPDLTKPQKTACQIAAEREAEFRSLRAEFEKRRHAARLTQNLLPRKLL</sequence>
<gene>
    <name evidence="1" type="ORF">A2834_02470</name>
</gene>